<keyword evidence="4" id="KW-0378">Hydrolase</keyword>
<dbReference type="PROSITE" id="PS50005">
    <property type="entry name" value="TPR"/>
    <property type="match status" value="2"/>
</dbReference>
<dbReference type="EMBL" id="CCDI010000003">
    <property type="protein sequence ID" value="CDQ24347.1"/>
    <property type="molecule type" value="Genomic_DNA"/>
</dbReference>
<feature type="transmembrane region" description="Helical" evidence="8">
    <location>
        <begin position="351"/>
        <end position="367"/>
    </location>
</feature>
<comment type="caution">
    <text evidence="10">The sequence shown here is derived from an EMBL/GenBank/DDBJ whole genome shotgun (WGS) entry which is preliminary data.</text>
</comment>
<feature type="repeat" description="TPR" evidence="7">
    <location>
        <begin position="441"/>
        <end position="474"/>
    </location>
</feature>
<dbReference type="PANTHER" id="PTHR43731:SF14">
    <property type="entry name" value="PRESENILIN-ASSOCIATED RHOMBOID-LIKE PROTEIN, MITOCHONDRIAL"/>
    <property type="match status" value="1"/>
</dbReference>
<feature type="transmembrane region" description="Helical" evidence="8">
    <location>
        <begin position="379"/>
        <end position="401"/>
    </location>
</feature>
<keyword evidence="6 8" id="KW-0472">Membrane</keyword>
<feature type="transmembrane region" description="Helical" evidence="8">
    <location>
        <begin position="193"/>
        <end position="210"/>
    </location>
</feature>
<dbReference type="AlphaFoldDB" id="A0A024P7L9"/>
<evidence type="ECO:0000259" key="9">
    <source>
        <dbReference type="Pfam" id="PF01694"/>
    </source>
</evidence>
<feature type="transmembrane region" description="Helical" evidence="8">
    <location>
        <begin position="236"/>
        <end position="263"/>
    </location>
</feature>
<dbReference type="InterPro" id="IPR022764">
    <property type="entry name" value="Peptidase_S54_rhomboid_dom"/>
</dbReference>
<dbReference type="SUPFAM" id="SSF144091">
    <property type="entry name" value="Rhomboid-like"/>
    <property type="match status" value="1"/>
</dbReference>
<proteinExistence type="inferred from homology"/>
<sequence length="520" mass="60023">MMRWIEGVTKVFIKQEFYLWKLTYDLVVSQGFQVLNMSTERGEVWLEKEHEWQTHVIRISHKQVNWKNELKRELEKAYRQLTQNKKLFRGGKVQFHVLYVSEYPPVEEWQSVKEGLSTKKLPIHLYYMDDEQKSNEQKRLYRAFKLEEPLIDHGVEEAEMEALIPYLKHQLVKEQQEQRKKVMSLFDYGKPRMTFFLLAVNILIFLYIEWVGDSTSVDTLIDYGAKFNPAIMEGEWWRIVTSMFLHIGILHLFMNMFALYYLGTAVEKLYGTWRFTLIYVFAGLFGGVASFMLNPHVAAGASGAIFGLFGALLFFGVQHKQLFFRTMGWNLITIVLINILFGLLVPQVDNGAHIGGMAGGFIATAMVRLPKQKNTSKQLVAVLIYVLTICTMAFLGTSGVLNTEEALTKVEETKELNDTEAYEEAIEKTTQALPEAGRYEAPLLFNRSFAYLQTGDIEAARKDLLRVIELSPDTAEAHYNLALIYRQEGEDEKAVEYAEQAKNINPDQEDFGKLYEELLQ</sequence>
<dbReference type="Pfam" id="PF01694">
    <property type="entry name" value="Rhomboid"/>
    <property type="match status" value="1"/>
</dbReference>
<keyword evidence="7" id="KW-0802">TPR repeat</keyword>
<accession>A0A024P7L9</accession>
<reference evidence="10 11" key="2">
    <citation type="submission" date="2014-05" db="EMBL/GenBank/DDBJ databases">
        <title>Draft genome sequence of Halobacillus karajensis HK-03.</title>
        <authorList>
            <person name="Khelaifia S."/>
            <person name="Croce O."/>
            <person name="Lagier J.C."/>
            <person name="Raoult D."/>
        </authorList>
    </citation>
    <scope>NUCLEOTIDE SEQUENCE [LARGE SCALE GENOMIC DNA]</scope>
    <source>
        <strain evidence="10 11">HD-03</strain>
    </source>
</reference>
<dbReference type="GO" id="GO:0006508">
    <property type="term" value="P:proteolysis"/>
    <property type="evidence" value="ECO:0007669"/>
    <property type="project" value="UniProtKB-KW"/>
</dbReference>
<dbReference type="Gene3D" id="1.25.40.10">
    <property type="entry name" value="Tetratricopeptide repeat domain"/>
    <property type="match status" value="1"/>
</dbReference>
<dbReference type="InterPro" id="IPR035952">
    <property type="entry name" value="Rhomboid-like_sf"/>
</dbReference>
<evidence type="ECO:0000256" key="8">
    <source>
        <dbReference type="SAM" id="Phobius"/>
    </source>
</evidence>
<keyword evidence="3 8" id="KW-0812">Transmembrane</keyword>
<evidence type="ECO:0000313" key="10">
    <source>
        <dbReference type="EMBL" id="CDQ24347.1"/>
    </source>
</evidence>
<reference evidence="11" key="1">
    <citation type="submission" date="2014-03" db="EMBL/GenBank/DDBJ databases">
        <authorList>
            <person name="Urmite Genomes U."/>
        </authorList>
    </citation>
    <scope>NUCLEOTIDE SEQUENCE [LARGE SCALE GENOMIC DNA]</scope>
    <source>
        <strain evidence="11">HD-03</strain>
    </source>
</reference>
<dbReference type="SUPFAM" id="SSF48452">
    <property type="entry name" value="TPR-like"/>
    <property type="match status" value="1"/>
</dbReference>
<name>A0A024P7L9_9BACI</name>
<dbReference type="InterPro" id="IPR050925">
    <property type="entry name" value="Rhomboid_protease_S54"/>
</dbReference>
<evidence type="ECO:0000256" key="3">
    <source>
        <dbReference type="ARBA" id="ARBA00022692"/>
    </source>
</evidence>
<evidence type="ECO:0000256" key="2">
    <source>
        <dbReference type="ARBA" id="ARBA00009045"/>
    </source>
</evidence>
<feature type="transmembrane region" description="Helical" evidence="8">
    <location>
        <begin position="299"/>
        <end position="317"/>
    </location>
</feature>
<evidence type="ECO:0000256" key="6">
    <source>
        <dbReference type="ARBA" id="ARBA00023136"/>
    </source>
</evidence>
<evidence type="ECO:0000256" key="7">
    <source>
        <dbReference type="PROSITE-ProRule" id="PRU00339"/>
    </source>
</evidence>
<dbReference type="Gene3D" id="1.20.1540.10">
    <property type="entry name" value="Rhomboid-like"/>
    <property type="match status" value="1"/>
</dbReference>
<evidence type="ECO:0000256" key="5">
    <source>
        <dbReference type="ARBA" id="ARBA00022989"/>
    </source>
</evidence>
<protein>
    <submittedName>
        <fullName evidence="10">Rhomboid protease GluP</fullName>
    </submittedName>
</protein>
<keyword evidence="11" id="KW-1185">Reference proteome</keyword>
<evidence type="ECO:0000313" key="11">
    <source>
        <dbReference type="Proteomes" id="UP000028868"/>
    </source>
</evidence>
<feature type="repeat" description="TPR" evidence="7">
    <location>
        <begin position="475"/>
        <end position="508"/>
    </location>
</feature>
<comment type="similarity">
    <text evidence="2">Belongs to the peptidase S54 family.</text>
</comment>
<dbReference type="PANTHER" id="PTHR43731">
    <property type="entry name" value="RHOMBOID PROTEASE"/>
    <property type="match status" value="1"/>
</dbReference>
<gene>
    <name evidence="10" type="primary">gluP_1</name>
    <name evidence="10" type="ORF">BN983_02621</name>
</gene>
<feature type="transmembrane region" description="Helical" evidence="8">
    <location>
        <begin position="275"/>
        <end position="293"/>
    </location>
</feature>
<keyword evidence="5 8" id="KW-1133">Transmembrane helix</keyword>
<dbReference type="GO" id="GO:0004252">
    <property type="term" value="F:serine-type endopeptidase activity"/>
    <property type="evidence" value="ECO:0007669"/>
    <property type="project" value="InterPro"/>
</dbReference>
<dbReference type="SMART" id="SM00028">
    <property type="entry name" value="TPR"/>
    <property type="match status" value="2"/>
</dbReference>
<dbReference type="InterPro" id="IPR011990">
    <property type="entry name" value="TPR-like_helical_dom_sf"/>
</dbReference>
<dbReference type="InterPro" id="IPR019734">
    <property type="entry name" value="TPR_rpt"/>
</dbReference>
<feature type="domain" description="Peptidase S54 rhomboid" evidence="9">
    <location>
        <begin position="234"/>
        <end position="367"/>
    </location>
</feature>
<feature type="transmembrane region" description="Helical" evidence="8">
    <location>
        <begin position="329"/>
        <end position="345"/>
    </location>
</feature>
<dbReference type="GO" id="GO:0016020">
    <property type="term" value="C:membrane"/>
    <property type="evidence" value="ECO:0007669"/>
    <property type="project" value="UniProtKB-SubCell"/>
</dbReference>
<comment type="subcellular location">
    <subcellularLocation>
        <location evidence="1">Membrane</location>
        <topology evidence="1">Multi-pass membrane protein</topology>
    </subcellularLocation>
</comment>
<dbReference type="PROSITE" id="PS50293">
    <property type="entry name" value="TPR_REGION"/>
    <property type="match status" value="1"/>
</dbReference>
<keyword evidence="10" id="KW-0645">Protease</keyword>
<dbReference type="Pfam" id="PF13432">
    <property type="entry name" value="TPR_16"/>
    <property type="match status" value="1"/>
</dbReference>
<evidence type="ECO:0000256" key="4">
    <source>
        <dbReference type="ARBA" id="ARBA00022801"/>
    </source>
</evidence>
<dbReference type="Proteomes" id="UP000028868">
    <property type="component" value="Unassembled WGS sequence"/>
</dbReference>
<evidence type="ECO:0000256" key="1">
    <source>
        <dbReference type="ARBA" id="ARBA00004141"/>
    </source>
</evidence>
<organism evidence="10 11">
    <name type="scientific">Halobacillus karajensis</name>
    <dbReference type="NCBI Taxonomy" id="195088"/>
    <lineage>
        <taxon>Bacteria</taxon>
        <taxon>Bacillati</taxon>
        <taxon>Bacillota</taxon>
        <taxon>Bacilli</taxon>
        <taxon>Bacillales</taxon>
        <taxon>Bacillaceae</taxon>
        <taxon>Halobacillus</taxon>
    </lineage>
</organism>